<keyword evidence="5" id="KW-0496">Mitochondrion</keyword>
<evidence type="ECO:0000256" key="6">
    <source>
        <dbReference type="ARBA" id="ARBA00023157"/>
    </source>
</evidence>
<evidence type="ECO:0000256" key="7">
    <source>
        <dbReference type="ARBA" id="ARBA00023186"/>
    </source>
</evidence>
<comment type="subcellular location">
    <subcellularLocation>
        <location evidence="1">Mitochondrion intermembrane space</location>
    </subcellularLocation>
</comment>
<dbReference type="GO" id="GO:0005758">
    <property type="term" value="C:mitochondrial intermembrane space"/>
    <property type="evidence" value="ECO:0007669"/>
    <property type="project" value="UniProtKB-SubCell"/>
</dbReference>
<organism evidence="9 10">
    <name type="scientific">Canna indica</name>
    <name type="common">Indian-shot</name>
    <dbReference type="NCBI Taxonomy" id="4628"/>
    <lineage>
        <taxon>Eukaryota</taxon>
        <taxon>Viridiplantae</taxon>
        <taxon>Streptophyta</taxon>
        <taxon>Embryophyta</taxon>
        <taxon>Tracheophyta</taxon>
        <taxon>Spermatophyta</taxon>
        <taxon>Magnoliopsida</taxon>
        <taxon>Liliopsida</taxon>
        <taxon>Zingiberales</taxon>
        <taxon>Cannaceae</taxon>
        <taxon>Canna</taxon>
    </lineage>
</organism>
<evidence type="ECO:0000313" key="10">
    <source>
        <dbReference type="Proteomes" id="UP001327560"/>
    </source>
</evidence>
<dbReference type="InterPro" id="IPR009069">
    <property type="entry name" value="Cys_alpha_HP_mot_SF"/>
</dbReference>
<dbReference type="FunFam" id="1.10.287.1130:FF:000003">
    <property type="entry name" value="Cytochrome c oxidase copper chaperone"/>
    <property type="match status" value="1"/>
</dbReference>
<accession>A0AAQ3Q511</accession>
<keyword evidence="6" id="KW-1015">Disulfide bond</keyword>
<dbReference type="PROSITE" id="PS51808">
    <property type="entry name" value="CHCH"/>
    <property type="match status" value="1"/>
</dbReference>
<keyword evidence="3 8" id="KW-0479">Metal-binding</keyword>
<keyword evidence="4 8" id="KW-0186">Copper</keyword>
<feature type="binding site" evidence="8">
    <location>
        <position position="70"/>
    </location>
    <ligand>
        <name>Cu cation</name>
        <dbReference type="ChEBI" id="CHEBI:23378"/>
    </ligand>
</feature>
<evidence type="ECO:0000256" key="4">
    <source>
        <dbReference type="ARBA" id="ARBA00023008"/>
    </source>
</evidence>
<dbReference type="Pfam" id="PF05051">
    <property type="entry name" value="COX17"/>
    <property type="match status" value="1"/>
</dbReference>
<evidence type="ECO:0000256" key="5">
    <source>
        <dbReference type="ARBA" id="ARBA00023128"/>
    </source>
</evidence>
<proteinExistence type="inferred from homology"/>
<dbReference type="PANTHER" id="PTHR16719">
    <property type="entry name" value="CYTOCHROME C OXIDASE COPPER CHAPERONE"/>
    <property type="match status" value="1"/>
</dbReference>
<name>A0AAQ3Q511_9LILI</name>
<feature type="binding site" evidence="8">
    <location>
        <position position="69"/>
    </location>
    <ligand>
        <name>Cu cation</name>
        <dbReference type="ChEBI" id="CHEBI:23378"/>
    </ligand>
</feature>
<evidence type="ECO:0000256" key="8">
    <source>
        <dbReference type="PIRSR" id="PIRSR607745-1"/>
    </source>
</evidence>
<gene>
    <name evidence="9" type="ORF">Cni_G05001</name>
</gene>
<reference evidence="9 10" key="1">
    <citation type="submission" date="2023-10" db="EMBL/GenBank/DDBJ databases">
        <title>Chromosome-scale genome assembly provides insights into flower coloration mechanisms of Canna indica.</title>
        <authorList>
            <person name="Li C."/>
        </authorList>
    </citation>
    <scope>NUCLEOTIDE SEQUENCE [LARGE SCALE GENOMIC DNA]</scope>
    <source>
        <tissue evidence="9">Flower</tissue>
    </source>
</reference>
<dbReference type="Proteomes" id="UP001327560">
    <property type="component" value="Chromosome 2"/>
</dbReference>
<dbReference type="PANTHER" id="PTHR16719:SF0">
    <property type="entry name" value="CYTOCHROME C OXIDASE COPPER CHAPERONE"/>
    <property type="match status" value="1"/>
</dbReference>
<dbReference type="GO" id="GO:0005507">
    <property type="term" value="F:copper ion binding"/>
    <property type="evidence" value="ECO:0007669"/>
    <property type="project" value="InterPro"/>
</dbReference>
<dbReference type="Gene3D" id="1.10.287.1130">
    <property type="entry name" value="CytochromE C oxidase copper chaperone"/>
    <property type="match status" value="1"/>
</dbReference>
<evidence type="ECO:0000256" key="2">
    <source>
        <dbReference type="ARBA" id="ARBA00009241"/>
    </source>
</evidence>
<evidence type="ECO:0000256" key="3">
    <source>
        <dbReference type="ARBA" id="ARBA00022723"/>
    </source>
</evidence>
<dbReference type="InterPro" id="IPR007745">
    <property type="entry name" value="Cyt_c_oxidase_Cu-chaperone"/>
</dbReference>
<sequence length="109" mass="12536">MLDHILFTHYLVYSCQQKFLFIEMSQVFVFLDRDQMGNSEEKSLDNPAISQRLAAAEPTLDSKPKKKICCACPETKKLRDECIVEHGEAACEKWIQAHLQCLRAEGFKV</sequence>
<evidence type="ECO:0000256" key="1">
    <source>
        <dbReference type="ARBA" id="ARBA00004569"/>
    </source>
</evidence>
<protein>
    <submittedName>
        <fullName evidence="9">Cytochrome c oxidase copper chaperone 1</fullName>
    </submittedName>
</protein>
<dbReference type="AlphaFoldDB" id="A0AAQ3Q511"/>
<comment type="similarity">
    <text evidence="2">Belongs to the COX17 family.</text>
</comment>
<evidence type="ECO:0000313" key="9">
    <source>
        <dbReference type="EMBL" id="WOK96294.1"/>
    </source>
</evidence>
<keyword evidence="10" id="KW-1185">Reference proteome</keyword>
<dbReference type="EMBL" id="CP136891">
    <property type="protein sequence ID" value="WOK96294.1"/>
    <property type="molecule type" value="Genomic_DNA"/>
</dbReference>
<dbReference type="SUPFAM" id="SSF47072">
    <property type="entry name" value="Cysteine alpha-hairpin motif"/>
    <property type="match status" value="1"/>
</dbReference>
<dbReference type="GO" id="GO:0016531">
    <property type="term" value="F:copper chaperone activity"/>
    <property type="evidence" value="ECO:0007669"/>
    <property type="project" value="InterPro"/>
</dbReference>
<keyword evidence="7" id="KW-0143">Chaperone</keyword>